<dbReference type="Gene3D" id="3.30.160.60">
    <property type="entry name" value="Classic Zinc Finger"/>
    <property type="match status" value="6"/>
</dbReference>
<sequence length="739" mass="81572">MDSHRFDIRNKVLEDLNFNVIDSDLQFIDLGYGDGVPVYQNRISSVNPLEATTTYVADIDANDKNAGYIHHTIKHDEITVHIRPGFNTSMPEHPSHATITIETMDPQTKEREIKRFRCEYDGCPRSYSTVGNLRTHMKTHKGEYRFKCTESSCGKAFLTSYSLKVHIRVHTKDKPFGCEHDGCERSFNTLYRLRAHQRIHNGETFNCTLNGCDKHFTTFCDLKKHLRVHTQERPYRCVEEGCGKSFTASHHLKTHKFTHVSDKPYTCAVDSCQRSYRSKYSLENHLKKSHKTDEKDENSGNIPAITDTSKKSSTTSLAPNSANNPKDLQPSEGNNSDSKSIEVQNVNEISHHALQTSTVQDVKQKESESTDFSFFSALANTFSENINSHFSGSNKDEAKTEISGGMFPPAPQNTVYVNCSFNPSSSSSVPPANFDFTADPLKTDNSIQSFSAMLSDVSETLSGNSGSFGVPKIVESFAPVSLPQNSWVDVAPLPNIVINPEVVDVDWKLPSPEPKTLSTDNKLTLKKITADANICKCEPCLCNALHNNCQDCDETTNLGNPSQNITNFNFESDNNNNNINSAPADSFLTVTNSYLVLDNTSSEDPANTFGDFTPTASNLTLGDSTFPLPESGEKILPNLEKHSDLGCAAPSTSGFTALGAEEVISSLMPEKVTPAYTRDVLEIFLPETSGMTAAAQNSSQDQSSFIDTFSLSECSLFSSDPISESSCAMCCNLLNESEF</sequence>
<gene>
    <name evidence="8" type="ORF">BEMITA_LOCUS11201</name>
</gene>
<keyword evidence="1" id="KW-0479">Metal-binding</keyword>
<evidence type="ECO:0000256" key="3">
    <source>
        <dbReference type="ARBA" id="ARBA00022771"/>
    </source>
</evidence>
<feature type="domain" description="C2H2-type" evidence="7">
    <location>
        <begin position="265"/>
        <end position="295"/>
    </location>
</feature>
<feature type="domain" description="C2H2-type" evidence="7">
    <location>
        <begin position="116"/>
        <end position="145"/>
    </location>
</feature>
<dbReference type="FunFam" id="3.30.160.60:FF:000349">
    <property type="entry name" value="metal regulatory transcription factor 1"/>
    <property type="match status" value="1"/>
</dbReference>
<dbReference type="GO" id="GO:0006357">
    <property type="term" value="P:regulation of transcription by RNA polymerase II"/>
    <property type="evidence" value="ECO:0007669"/>
    <property type="project" value="TreeGrafter"/>
</dbReference>
<dbReference type="Proteomes" id="UP001152759">
    <property type="component" value="Chromosome 7"/>
</dbReference>
<dbReference type="PANTHER" id="PTHR46179">
    <property type="entry name" value="ZINC FINGER PROTEIN"/>
    <property type="match status" value="1"/>
</dbReference>
<name>A0A9P0F7T4_BEMTA</name>
<dbReference type="PROSITE" id="PS00028">
    <property type="entry name" value="ZINC_FINGER_C2H2_1"/>
    <property type="match status" value="6"/>
</dbReference>
<evidence type="ECO:0000256" key="2">
    <source>
        <dbReference type="ARBA" id="ARBA00022737"/>
    </source>
</evidence>
<dbReference type="PROSITE" id="PS50157">
    <property type="entry name" value="ZINC_FINGER_C2H2_2"/>
    <property type="match status" value="6"/>
</dbReference>
<dbReference type="InterPro" id="IPR051061">
    <property type="entry name" value="Zinc_finger_trans_reg"/>
</dbReference>
<reference evidence="8" key="1">
    <citation type="submission" date="2021-12" db="EMBL/GenBank/DDBJ databases">
        <authorList>
            <person name="King R."/>
        </authorList>
    </citation>
    <scope>NUCLEOTIDE SEQUENCE</scope>
</reference>
<dbReference type="KEGG" id="btab:109035647"/>
<feature type="domain" description="C2H2-type" evidence="7">
    <location>
        <begin position="205"/>
        <end position="234"/>
    </location>
</feature>
<dbReference type="FunFam" id="3.30.160.60:FF:000397">
    <property type="entry name" value="Metal regulatory transcription factor 1"/>
    <property type="match status" value="1"/>
</dbReference>
<evidence type="ECO:0000259" key="7">
    <source>
        <dbReference type="PROSITE" id="PS50157"/>
    </source>
</evidence>
<dbReference type="SMART" id="SM00355">
    <property type="entry name" value="ZnF_C2H2"/>
    <property type="match status" value="6"/>
</dbReference>
<feature type="domain" description="C2H2-type" evidence="7">
    <location>
        <begin position="235"/>
        <end position="264"/>
    </location>
</feature>
<feature type="domain" description="C2H2-type" evidence="7">
    <location>
        <begin position="146"/>
        <end position="175"/>
    </location>
</feature>
<dbReference type="AlphaFoldDB" id="A0A9P0F7T4"/>
<dbReference type="SUPFAM" id="SSF57667">
    <property type="entry name" value="beta-beta-alpha zinc fingers"/>
    <property type="match status" value="4"/>
</dbReference>
<dbReference type="FunFam" id="3.30.160.60:FF:000072">
    <property type="entry name" value="zinc finger protein 143 isoform X1"/>
    <property type="match status" value="2"/>
</dbReference>
<dbReference type="GO" id="GO:0005634">
    <property type="term" value="C:nucleus"/>
    <property type="evidence" value="ECO:0007669"/>
    <property type="project" value="TreeGrafter"/>
</dbReference>
<evidence type="ECO:0000313" key="9">
    <source>
        <dbReference type="Proteomes" id="UP001152759"/>
    </source>
</evidence>
<evidence type="ECO:0000313" key="8">
    <source>
        <dbReference type="EMBL" id="CAH0392725.1"/>
    </source>
</evidence>
<feature type="compositionally biased region" description="Polar residues" evidence="6">
    <location>
        <begin position="317"/>
        <end position="340"/>
    </location>
</feature>
<keyword evidence="9" id="KW-1185">Reference proteome</keyword>
<keyword evidence="4" id="KW-0862">Zinc</keyword>
<dbReference type="Pfam" id="PF00096">
    <property type="entry name" value="zf-C2H2"/>
    <property type="match status" value="2"/>
</dbReference>
<dbReference type="InterPro" id="IPR013087">
    <property type="entry name" value="Znf_C2H2_type"/>
</dbReference>
<evidence type="ECO:0000256" key="1">
    <source>
        <dbReference type="ARBA" id="ARBA00022723"/>
    </source>
</evidence>
<feature type="domain" description="C2H2-type" evidence="7">
    <location>
        <begin position="176"/>
        <end position="205"/>
    </location>
</feature>
<organism evidence="8 9">
    <name type="scientific">Bemisia tabaci</name>
    <name type="common">Sweetpotato whitefly</name>
    <name type="synonym">Aleurodes tabaci</name>
    <dbReference type="NCBI Taxonomy" id="7038"/>
    <lineage>
        <taxon>Eukaryota</taxon>
        <taxon>Metazoa</taxon>
        <taxon>Ecdysozoa</taxon>
        <taxon>Arthropoda</taxon>
        <taxon>Hexapoda</taxon>
        <taxon>Insecta</taxon>
        <taxon>Pterygota</taxon>
        <taxon>Neoptera</taxon>
        <taxon>Paraneoptera</taxon>
        <taxon>Hemiptera</taxon>
        <taxon>Sternorrhyncha</taxon>
        <taxon>Aleyrodoidea</taxon>
        <taxon>Aleyrodidae</taxon>
        <taxon>Aleyrodinae</taxon>
        <taxon>Bemisia</taxon>
    </lineage>
</organism>
<dbReference type="PANTHER" id="PTHR46179:SF25">
    <property type="entry name" value="METAL RESPONSE ELEMENT-BINDING TRANSCRIPTION FACTOR-1, ISOFORM C"/>
    <property type="match status" value="1"/>
</dbReference>
<dbReference type="EMBL" id="OU963868">
    <property type="protein sequence ID" value="CAH0392725.1"/>
    <property type="molecule type" value="Genomic_DNA"/>
</dbReference>
<protein>
    <recommendedName>
        <fullName evidence="7">C2H2-type domain-containing protein</fullName>
    </recommendedName>
</protein>
<feature type="compositionally biased region" description="Basic and acidic residues" evidence="6">
    <location>
        <begin position="283"/>
        <end position="298"/>
    </location>
</feature>
<dbReference type="InterPro" id="IPR036236">
    <property type="entry name" value="Znf_C2H2_sf"/>
</dbReference>
<dbReference type="GO" id="GO:0008270">
    <property type="term" value="F:zinc ion binding"/>
    <property type="evidence" value="ECO:0007669"/>
    <property type="project" value="UniProtKB-KW"/>
</dbReference>
<keyword evidence="2" id="KW-0677">Repeat</keyword>
<evidence type="ECO:0000256" key="6">
    <source>
        <dbReference type="SAM" id="MobiDB-lite"/>
    </source>
</evidence>
<keyword evidence="3 5" id="KW-0863">Zinc-finger</keyword>
<accession>A0A9P0F7T4</accession>
<evidence type="ECO:0000256" key="5">
    <source>
        <dbReference type="PROSITE-ProRule" id="PRU00042"/>
    </source>
</evidence>
<feature type="region of interest" description="Disordered" evidence="6">
    <location>
        <begin position="283"/>
        <end position="340"/>
    </location>
</feature>
<proteinExistence type="predicted"/>
<evidence type="ECO:0000256" key="4">
    <source>
        <dbReference type="ARBA" id="ARBA00022833"/>
    </source>
</evidence>